<dbReference type="Pfam" id="PF06744">
    <property type="entry name" value="IcmF_C"/>
    <property type="match status" value="1"/>
</dbReference>
<evidence type="ECO:0000256" key="1">
    <source>
        <dbReference type="SAM" id="MobiDB-lite"/>
    </source>
</evidence>
<gene>
    <name evidence="5" type="ORF">RYF40_001006</name>
</gene>
<name>A0AAI9DTY1_KLEOX</name>
<feature type="domain" description="Type VI secretion system IcmF C-terminal" evidence="2">
    <location>
        <begin position="931"/>
        <end position="1027"/>
    </location>
</feature>
<dbReference type="AlphaFoldDB" id="A0AAI9DTY1"/>
<feature type="domain" description="Type VI secretion system component TssM1 helical" evidence="4">
    <location>
        <begin position="814"/>
        <end position="918"/>
    </location>
</feature>
<comment type="caution">
    <text evidence="5">The sequence shown here is derived from an EMBL/GenBank/DDBJ whole genome shotgun (WGS) entry which is preliminary data.</text>
</comment>
<dbReference type="Pfam" id="PF06761">
    <property type="entry name" value="IcmF-related"/>
    <property type="match status" value="1"/>
</dbReference>
<evidence type="ECO:0000259" key="4">
    <source>
        <dbReference type="Pfam" id="PF21070"/>
    </source>
</evidence>
<accession>A0AAI9DTY1</accession>
<protein>
    <submittedName>
        <fullName evidence="5">Type VI secretion protein VasK</fullName>
    </submittedName>
</protein>
<evidence type="ECO:0000259" key="3">
    <source>
        <dbReference type="Pfam" id="PF06761"/>
    </source>
</evidence>
<dbReference type="Pfam" id="PF21070">
    <property type="entry name" value="IcmF_helical"/>
    <property type="match status" value="1"/>
</dbReference>
<feature type="domain" description="IcmF-related" evidence="3">
    <location>
        <begin position="347"/>
        <end position="663"/>
    </location>
</feature>
<dbReference type="EMBL" id="ABNOCX020000002">
    <property type="protein sequence ID" value="EML7080599.1"/>
    <property type="molecule type" value="Genomic_DNA"/>
</dbReference>
<dbReference type="InterPro" id="IPR048677">
    <property type="entry name" value="TssM1_hel"/>
</dbReference>
<reference evidence="5" key="1">
    <citation type="submission" date="2024-02" db="EMBL/GenBank/DDBJ databases">
        <authorList>
            <consortium name="Clinical and Environmental Microbiology Branch: Whole genome sequencing antimicrobial resistance pathogens in the healthcare setting"/>
        </authorList>
    </citation>
    <scope>NUCLEOTIDE SEQUENCE</scope>
    <source>
        <strain evidence="5">2023BB-00086</strain>
    </source>
</reference>
<evidence type="ECO:0000313" key="5">
    <source>
        <dbReference type="EMBL" id="EML7080599.1"/>
    </source>
</evidence>
<sequence length="1070" mass="118557">MWLSPFILQGWNALARAEALNKIYHPGPATHQQTLDANSHYLTELRQYLRRRYTRFWRHKVRLLLVAGEPAHIAAIAPGLAEKQWLEGHRTVLIYGGTLSSAPDTERLAALRKLRRSRPLDGIVLALDEAQATSASLDNHLRTLEQVGEALRWQPPVYLWQVTDSAWPQDTRISQTVGALFPPGATPEGVAQQLRAILPSLGERGMQQLCADPAHDYLLRLGRTLEGSGIARWRTLLTPWLTERLQRVPLRGLMFSPPLAPDTTAGETPHPHRWSAPAVWQGVTADCAQARGVRAGLPWQRTSGVIALSLMALWGAGSLVSFAVNRQHIVSAAQLLVSSPAVNDEQLMALQALRNDIGRLQHQQAHGAPWYQRFGLDHNAPLLAALMPWYGQANNRLIRDAAAQALTKQLNALADLPPRSPLREKRAKPGYDQLKAYLMMAHPEKADAAFFAQVMKTAEPSRPGLSPALWQEMAPDLHTFYMQSLPAQPSWKITPDAALVAQVRRVLLEQTGQRNAESTLYENMLTAVRRNYADMTLEDMTPQTDARRLFSTDEVVPGMFTRQAWEGGIQDAIDAAVASRRDEIDWVLSDNRNTVSTDVSPEALKQRLTNRYFTDFAGAWLNFLNSIRLNPAHNITDVTDQLTLTGDVRQSPLIALMNTLAWQGQTGEQGEALSDFLVRTAKNLPGRDKKPVIDQQAAGPRGPLDSTFGPLLTLTGKNSAQKVMAADSSLSLQTWLTRITRVRLKLQQVANAADPQAMMQQLAQTVFRGRSVELTDTQEYGSLVAASLGEAWRGFGQTMFVQPLTQAREAVLQPSAASLNEAWQRSVVANWNAAFQGRYPFAAGKSDASLPMLAAFIRRDTGRIDRFLSTELGGVLRREGSDWVADSTRSQGLTFSPAFLNAVNQLSQLSDILFTDGSQGISFEMQGVAMREVVETALTLDGQTLHYFNQLADWQRFRWPGVMNKPGAMLTWTSTTAGSRLYANHSSPWGVIRMLEPMARQKAGDGLYRLTVTAPDRRQLQWLLRTELGDGPLALLKLRNFRLPAQIFSAGVPAAGRTDEEGYDAGEMSE</sequence>
<dbReference type="PANTHER" id="PTHR36153">
    <property type="entry name" value="INNER MEMBRANE PROTEIN-RELATED"/>
    <property type="match status" value="1"/>
</dbReference>
<dbReference type="PANTHER" id="PTHR36153:SF1">
    <property type="entry name" value="TYPE VI SECRETION SYSTEM COMPONENT TSSM1"/>
    <property type="match status" value="1"/>
</dbReference>
<evidence type="ECO:0000259" key="2">
    <source>
        <dbReference type="Pfam" id="PF06744"/>
    </source>
</evidence>
<dbReference type="InterPro" id="IPR053156">
    <property type="entry name" value="T6SS_TssM-like"/>
</dbReference>
<dbReference type="InterPro" id="IPR009612">
    <property type="entry name" value="IcmF-rel"/>
</dbReference>
<feature type="region of interest" description="Disordered" evidence="1">
    <location>
        <begin position="688"/>
        <end position="709"/>
    </location>
</feature>
<organism evidence="5">
    <name type="scientific">Klebsiella oxytoca</name>
    <dbReference type="NCBI Taxonomy" id="571"/>
    <lineage>
        <taxon>Bacteria</taxon>
        <taxon>Pseudomonadati</taxon>
        <taxon>Pseudomonadota</taxon>
        <taxon>Gammaproteobacteria</taxon>
        <taxon>Enterobacterales</taxon>
        <taxon>Enterobacteriaceae</taxon>
        <taxon>Klebsiella/Raoultella group</taxon>
        <taxon>Klebsiella</taxon>
    </lineage>
</organism>
<dbReference type="RefSeq" id="WP_142483267.1">
    <property type="nucleotide sequence ID" value="NZ_CABHEV010000002.1"/>
</dbReference>
<dbReference type="InterPro" id="IPR010623">
    <property type="entry name" value="IcmF_C"/>
</dbReference>
<proteinExistence type="predicted"/>